<sequence>MKFNIIDMDNWDRKECFNHFFNYAKSTYSITVNVDITELCNYIRENKLRFYPTFTWIVSKAINNYQEFKMAFDKEGRLGFFDEIGPSYSVLNDKTKVMSDLYTTFSNNFLRFYVNMTNHLDKYKKNTDFITELQENFFIVSCLPWLNYTSFNVNNEGSSPFLFPMVTWGKFFDKDNRVLIPLTIQVHHAVADGYHCSLFFSDVNRMVSNPKQYLRTSKKEAGYTRYLDEEGRIKVWPSKRSVKYEILKYLITKFESEIYYKEKEVNEIIKKWSCLEDFVLLRRELFDNKLLSREDDGSRYWVSEVLD</sequence>
<evidence type="ECO:0000259" key="11">
    <source>
        <dbReference type="Pfam" id="PF09860"/>
    </source>
</evidence>
<comment type="similarity">
    <text evidence="2 10">Belongs to the chloramphenicol acetyltransferase family.</text>
</comment>
<evidence type="ECO:0000256" key="4">
    <source>
        <dbReference type="ARBA" id="ARBA00013235"/>
    </source>
</evidence>
<evidence type="ECO:0000256" key="1">
    <source>
        <dbReference type="ARBA" id="ARBA00002150"/>
    </source>
</evidence>
<dbReference type="InterPro" id="IPR018656">
    <property type="entry name" value="DUF2087"/>
</dbReference>
<dbReference type="PANTHER" id="PTHR38474">
    <property type="entry name" value="SLR0299 PROTEIN"/>
    <property type="match status" value="1"/>
</dbReference>
<dbReference type="Pfam" id="PF00302">
    <property type="entry name" value="CAT"/>
    <property type="match status" value="1"/>
</dbReference>
<dbReference type="PANTHER" id="PTHR38474:SF2">
    <property type="entry name" value="CHLORAMPHENICOL ACETYLTRANSFERASE"/>
    <property type="match status" value="1"/>
</dbReference>
<organism evidence="12 13">
    <name type="scientific">Clostridium felsineum</name>
    <dbReference type="NCBI Taxonomy" id="36839"/>
    <lineage>
        <taxon>Bacteria</taxon>
        <taxon>Bacillati</taxon>
        <taxon>Bacillota</taxon>
        <taxon>Clostridia</taxon>
        <taxon>Eubacteriales</taxon>
        <taxon>Clostridiaceae</taxon>
        <taxon>Clostridium</taxon>
    </lineage>
</organism>
<evidence type="ECO:0000256" key="3">
    <source>
        <dbReference type="ARBA" id="ARBA00011233"/>
    </source>
</evidence>
<dbReference type="EC" id="2.3.1.28" evidence="4 9"/>
<dbReference type="GO" id="GO:0008811">
    <property type="term" value="F:chloramphenicol O-acetyltransferase activity"/>
    <property type="evidence" value="ECO:0007669"/>
    <property type="project" value="UniProtKB-EC"/>
</dbReference>
<evidence type="ECO:0000256" key="9">
    <source>
        <dbReference type="RuleBase" id="RU000503"/>
    </source>
</evidence>
<evidence type="ECO:0000256" key="6">
    <source>
        <dbReference type="ARBA" id="ARBA00022679"/>
    </source>
</evidence>
<dbReference type="SUPFAM" id="SSF52777">
    <property type="entry name" value="CoA-dependent acyltransferases"/>
    <property type="match status" value="1"/>
</dbReference>
<keyword evidence="8 9" id="KW-0012">Acyltransferase</keyword>
<dbReference type="InterPro" id="IPR023213">
    <property type="entry name" value="CAT-like_dom_sf"/>
</dbReference>
<dbReference type="Gene3D" id="3.30.559.10">
    <property type="entry name" value="Chloramphenicol acetyltransferase-like domain"/>
    <property type="match status" value="1"/>
</dbReference>
<dbReference type="PROSITE" id="PS00100">
    <property type="entry name" value="CAT"/>
    <property type="match status" value="1"/>
</dbReference>
<comment type="subunit">
    <text evidence="3">Homotrimer.</text>
</comment>
<comment type="function">
    <text evidence="1 9">This enzyme is an effector of chloramphenicol resistance in bacteria.</text>
</comment>
<dbReference type="STRING" id="84029.CROST_37640"/>
<dbReference type="GO" id="GO:0046677">
    <property type="term" value="P:response to antibiotic"/>
    <property type="evidence" value="ECO:0007669"/>
    <property type="project" value="UniProtKB-KW"/>
</dbReference>
<protein>
    <recommendedName>
        <fullName evidence="5 9">Chloramphenicol acetyltransferase</fullName>
        <ecNumber evidence="4 9">2.3.1.28</ecNumber>
    </recommendedName>
</protein>
<dbReference type="InterPro" id="IPR018372">
    <property type="entry name" value="Chloramphenicol_AcTrfase_AS"/>
</dbReference>
<dbReference type="SMART" id="SM01059">
    <property type="entry name" value="CAT"/>
    <property type="match status" value="1"/>
</dbReference>
<name>A0A1S8KZJ6_9CLOT</name>
<evidence type="ECO:0000313" key="13">
    <source>
        <dbReference type="Proteomes" id="UP000190951"/>
    </source>
</evidence>
<dbReference type="RefSeq" id="WP_077832106.1">
    <property type="nucleotide sequence ID" value="NZ_CP096983.1"/>
</dbReference>
<evidence type="ECO:0000313" key="12">
    <source>
        <dbReference type="EMBL" id="URZ12082.1"/>
    </source>
</evidence>
<dbReference type="Proteomes" id="UP000190951">
    <property type="component" value="Chromosome"/>
</dbReference>
<evidence type="ECO:0000256" key="8">
    <source>
        <dbReference type="ARBA" id="ARBA00023315"/>
    </source>
</evidence>
<evidence type="ECO:0000256" key="2">
    <source>
        <dbReference type="ARBA" id="ARBA00010571"/>
    </source>
</evidence>
<dbReference type="Pfam" id="PF09860">
    <property type="entry name" value="DUF2087"/>
    <property type="match status" value="1"/>
</dbReference>
<dbReference type="KEGG" id="crw:CROST_027990"/>
<gene>
    <name evidence="12" type="ORF">CROST_027990</name>
</gene>
<evidence type="ECO:0000256" key="10">
    <source>
        <dbReference type="RuleBase" id="RU004156"/>
    </source>
</evidence>
<keyword evidence="13" id="KW-1185">Reference proteome</keyword>
<keyword evidence="6 9" id="KW-0808">Transferase</keyword>
<comment type="catalytic activity">
    <reaction evidence="9">
        <text>chloramphenicol + acetyl-CoA = chloramphenicol 3-acetate + CoA</text>
        <dbReference type="Rhea" id="RHEA:18421"/>
        <dbReference type="ChEBI" id="CHEBI:16730"/>
        <dbReference type="ChEBI" id="CHEBI:17698"/>
        <dbReference type="ChEBI" id="CHEBI:57287"/>
        <dbReference type="ChEBI" id="CHEBI:57288"/>
        <dbReference type="EC" id="2.3.1.28"/>
    </reaction>
</comment>
<evidence type="ECO:0000256" key="5">
    <source>
        <dbReference type="ARBA" id="ARBA00020291"/>
    </source>
</evidence>
<accession>A0A1S8KZJ6</accession>
<feature type="domain" description="DUF2087" evidence="11">
    <location>
        <begin position="232"/>
        <end position="302"/>
    </location>
</feature>
<dbReference type="InterPro" id="IPR001707">
    <property type="entry name" value="Cmp_AcTrfase"/>
</dbReference>
<reference evidence="12 13" key="1">
    <citation type="submission" date="2022-04" db="EMBL/GenBank/DDBJ databases">
        <title>Genome sequence of C. roseum typestrain.</title>
        <authorList>
            <person name="Poehlein A."/>
            <person name="Schoch T."/>
            <person name="Duerre P."/>
            <person name="Daniel R."/>
        </authorList>
    </citation>
    <scope>NUCLEOTIDE SEQUENCE [LARGE SCALE GENOMIC DNA]</scope>
    <source>
        <strain evidence="12 13">DSM 7320</strain>
    </source>
</reference>
<evidence type="ECO:0000256" key="7">
    <source>
        <dbReference type="ARBA" id="ARBA00023251"/>
    </source>
</evidence>
<dbReference type="AlphaFoldDB" id="A0A1S8KZJ6"/>
<dbReference type="EMBL" id="CP096983">
    <property type="protein sequence ID" value="URZ12082.1"/>
    <property type="molecule type" value="Genomic_DNA"/>
</dbReference>
<keyword evidence="7 9" id="KW-0046">Antibiotic resistance</keyword>
<proteinExistence type="inferred from homology"/>